<organism evidence="1 2">
    <name type="scientific">Echinicola pacifica</name>
    <dbReference type="NCBI Taxonomy" id="346377"/>
    <lineage>
        <taxon>Bacteria</taxon>
        <taxon>Pseudomonadati</taxon>
        <taxon>Bacteroidota</taxon>
        <taxon>Cytophagia</taxon>
        <taxon>Cytophagales</taxon>
        <taxon>Cyclobacteriaceae</taxon>
        <taxon>Echinicola</taxon>
    </lineage>
</organism>
<evidence type="ECO:0000313" key="1">
    <source>
        <dbReference type="EMBL" id="GGZ13012.1"/>
    </source>
</evidence>
<dbReference type="AlphaFoldDB" id="A0A918PKQ7"/>
<dbReference type="Proteomes" id="UP000619457">
    <property type="component" value="Unassembled WGS sequence"/>
</dbReference>
<gene>
    <name evidence="1" type="ORF">GCM10007049_00950</name>
</gene>
<keyword evidence="2" id="KW-1185">Reference proteome</keyword>
<reference evidence="1" key="1">
    <citation type="journal article" date="2014" name="Int. J. Syst. Evol. Microbiol.">
        <title>Complete genome sequence of Corynebacterium casei LMG S-19264T (=DSM 44701T), isolated from a smear-ripened cheese.</title>
        <authorList>
            <consortium name="US DOE Joint Genome Institute (JGI-PGF)"/>
            <person name="Walter F."/>
            <person name="Albersmeier A."/>
            <person name="Kalinowski J."/>
            <person name="Ruckert C."/>
        </authorList>
    </citation>
    <scope>NUCLEOTIDE SEQUENCE</scope>
    <source>
        <strain evidence="1">KCTC 12368</strain>
    </source>
</reference>
<proteinExistence type="predicted"/>
<accession>A0A918PKQ7</accession>
<comment type="caution">
    <text evidence="1">The sequence shown here is derived from an EMBL/GenBank/DDBJ whole genome shotgun (WGS) entry which is preliminary data.</text>
</comment>
<reference evidence="1" key="2">
    <citation type="submission" date="2020-09" db="EMBL/GenBank/DDBJ databases">
        <authorList>
            <person name="Sun Q."/>
            <person name="Kim S."/>
        </authorList>
    </citation>
    <scope>NUCLEOTIDE SEQUENCE</scope>
    <source>
        <strain evidence="1">KCTC 12368</strain>
    </source>
</reference>
<evidence type="ECO:0000313" key="2">
    <source>
        <dbReference type="Proteomes" id="UP000619457"/>
    </source>
</evidence>
<dbReference type="EMBL" id="BMWX01000001">
    <property type="protein sequence ID" value="GGZ13012.1"/>
    <property type="molecule type" value="Genomic_DNA"/>
</dbReference>
<name>A0A918PKQ7_9BACT</name>
<protein>
    <submittedName>
        <fullName evidence="1">Uncharacterized protein</fullName>
    </submittedName>
</protein>
<sequence length="341" mass="39722">MDIKLYPLDILFKRFFKKKSIQSTPDLMAVPSLLKELPSAHTEFIRLQLLHSKALRLLERIPVEYRGLDFGSALQSICIKLTAYLQPHIMGQEIMVREPEENKELTFDLGEFAAKIKGLIHIGNIRLEKTELIIHYLEHYSYTSYTSEWGKLSNVLKSALADQGLAPNQLQKLKELNLDLRNEPSRTQFGVLEGIKYLDQIQKVEINGVLEQENEFNKLSLLPNLTTLLLDKGPKVSWPLDKLTICHFPALKKIIIKEAYKFEDYQIIYYMDSCSEVVVRKFDPSQLKYLINIRCLEQFNTIDIHCSKPVEEEVYNCPQLYQLIHYYGEFRHINIFTPLAQ</sequence>